<dbReference type="GO" id="GO:0005737">
    <property type="term" value="C:cytoplasm"/>
    <property type="evidence" value="ECO:0007669"/>
    <property type="project" value="UniProtKB-SubCell"/>
</dbReference>
<feature type="region of interest" description="Disordered" evidence="5">
    <location>
        <begin position="148"/>
        <end position="172"/>
    </location>
</feature>
<keyword evidence="3 4" id="KW-0810">Translation regulation</keyword>
<keyword evidence="2 4" id="KW-1005">Bacterial flagellum biogenesis</keyword>
<dbReference type="GO" id="GO:0006417">
    <property type="term" value="P:regulation of translation"/>
    <property type="evidence" value="ECO:0007669"/>
    <property type="project" value="UniProtKB-KW"/>
</dbReference>
<dbReference type="HAMAP" id="MF_01185">
    <property type="entry name" value="FliW"/>
    <property type="match status" value="1"/>
</dbReference>
<feature type="compositionally biased region" description="Low complexity" evidence="5">
    <location>
        <begin position="149"/>
        <end position="164"/>
    </location>
</feature>
<dbReference type="PANTHER" id="PTHR39190">
    <property type="entry name" value="FLAGELLAR ASSEMBLY FACTOR FLIW"/>
    <property type="match status" value="1"/>
</dbReference>
<dbReference type="Proteomes" id="UP000252355">
    <property type="component" value="Unassembled WGS sequence"/>
</dbReference>
<dbReference type="Gene3D" id="2.30.290.10">
    <property type="entry name" value="BH3618-like"/>
    <property type="match status" value="1"/>
</dbReference>
<organism evidence="6 7">
    <name type="scientific">Candidatus Ozemobacter sibiricus</name>
    <dbReference type="NCBI Taxonomy" id="2268124"/>
    <lineage>
        <taxon>Bacteria</taxon>
        <taxon>Candidatus Ozemobacteria</taxon>
        <taxon>Candidatus Ozemobacterales</taxon>
        <taxon>Candidatus Ozemobacteraceae</taxon>
        <taxon>Candidatus Ozemobacter</taxon>
    </lineage>
</organism>
<comment type="similarity">
    <text evidence="4">Belongs to the FliW family.</text>
</comment>
<comment type="subcellular location">
    <subcellularLocation>
        <location evidence="4">Cytoplasm</location>
    </subcellularLocation>
</comment>
<keyword evidence="6" id="KW-0282">Flagellum</keyword>
<keyword evidence="4" id="KW-0143">Chaperone</keyword>
<dbReference type="NCBIfam" id="NF009793">
    <property type="entry name" value="PRK13285.1-1"/>
    <property type="match status" value="1"/>
</dbReference>
<protein>
    <recommendedName>
        <fullName evidence="4">Flagellar assembly factor FliW</fullName>
    </recommendedName>
</protein>
<dbReference type="EMBL" id="QOQW01000010">
    <property type="protein sequence ID" value="RCK79811.1"/>
    <property type="molecule type" value="Genomic_DNA"/>
</dbReference>
<evidence type="ECO:0000256" key="1">
    <source>
        <dbReference type="ARBA" id="ARBA00022490"/>
    </source>
</evidence>
<accession>A0A367ZR43</accession>
<comment type="subunit">
    <text evidence="4">Interacts with translational regulator CsrA and flagellin(s).</text>
</comment>
<comment type="caution">
    <text evidence="6">The sequence shown here is derived from an EMBL/GenBank/DDBJ whole genome shotgun (WGS) entry which is preliminary data.</text>
</comment>
<sequence length="172" mass="18939">MKITTTRFGEIEVAPEEIVEFSEGLLGFEDAHRFVILNTQDGGPFRWLQCLDKGDLAFVIIEPLQFMFAYDLEISDADVEFLGVQAVEDIVLYAIVTIPDNPRDMTANLQGPLVINVKTRRGRQIISNNPAHSLKTSILAAMEDRARRLAAAAQPPADAPASTDSPKKEGRG</sequence>
<proteinExistence type="inferred from homology"/>
<reference evidence="6 7" key="1">
    <citation type="submission" date="2018-05" db="EMBL/GenBank/DDBJ databases">
        <title>A metagenomic window into the 2 km-deep terrestrial subsurface aquifer revealed taxonomically and functionally diverse microbial community comprising novel uncultured bacterial lineages.</title>
        <authorList>
            <person name="Kadnikov V.V."/>
            <person name="Mardanov A.V."/>
            <person name="Beletsky A.V."/>
            <person name="Banks D."/>
            <person name="Pimenov N.V."/>
            <person name="Frank Y.A."/>
            <person name="Karnachuk O.V."/>
            <person name="Ravin N.V."/>
        </authorList>
    </citation>
    <scope>NUCLEOTIDE SEQUENCE [LARGE SCALE GENOMIC DNA]</scope>
    <source>
        <strain evidence="6">BY5</strain>
    </source>
</reference>
<dbReference type="SUPFAM" id="SSF141457">
    <property type="entry name" value="BH3618-like"/>
    <property type="match status" value="1"/>
</dbReference>
<evidence type="ECO:0000256" key="2">
    <source>
        <dbReference type="ARBA" id="ARBA00022795"/>
    </source>
</evidence>
<name>A0A367ZR43_9BACT</name>
<keyword evidence="6" id="KW-0966">Cell projection</keyword>
<evidence type="ECO:0000256" key="5">
    <source>
        <dbReference type="SAM" id="MobiDB-lite"/>
    </source>
</evidence>
<evidence type="ECO:0000256" key="3">
    <source>
        <dbReference type="ARBA" id="ARBA00022845"/>
    </source>
</evidence>
<evidence type="ECO:0000313" key="6">
    <source>
        <dbReference type="EMBL" id="RCK79811.1"/>
    </source>
</evidence>
<comment type="function">
    <text evidence="4">Acts as an anti-CsrA protein, binds CsrA and prevents it from repressing translation of its target genes, one of which is flagellin. Binds to flagellin and participates in the assembly of the flagellum.</text>
</comment>
<dbReference type="GO" id="GO:0044780">
    <property type="term" value="P:bacterial-type flagellum assembly"/>
    <property type="evidence" value="ECO:0007669"/>
    <property type="project" value="UniProtKB-UniRule"/>
</dbReference>
<evidence type="ECO:0000313" key="7">
    <source>
        <dbReference type="Proteomes" id="UP000252355"/>
    </source>
</evidence>
<keyword evidence="1 4" id="KW-0963">Cytoplasm</keyword>
<keyword evidence="6" id="KW-0969">Cilium</keyword>
<dbReference type="Pfam" id="PF02623">
    <property type="entry name" value="FliW"/>
    <property type="match status" value="1"/>
</dbReference>
<dbReference type="InterPro" id="IPR003775">
    <property type="entry name" value="Flagellar_assembly_factor_FliW"/>
</dbReference>
<dbReference type="InterPro" id="IPR024046">
    <property type="entry name" value="Flagellar_assmbl_FliW_dom_sf"/>
</dbReference>
<evidence type="ECO:0000256" key="4">
    <source>
        <dbReference type="HAMAP-Rule" id="MF_01185"/>
    </source>
</evidence>
<gene>
    <name evidence="4" type="primary">fliW</name>
    <name evidence="6" type="ORF">OZSIB_3965</name>
</gene>
<dbReference type="AlphaFoldDB" id="A0A367ZR43"/>
<dbReference type="PANTHER" id="PTHR39190:SF1">
    <property type="entry name" value="FLAGELLAR ASSEMBLY FACTOR FLIW"/>
    <property type="match status" value="1"/>
</dbReference>